<evidence type="ECO:0000313" key="2">
    <source>
        <dbReference type="EMBL" id="PRO75289.1"/>
    </source>
</evidence>
<dbReference type="OrthoDB" id="6335804at2"/>
<comment type="caution">
    <text evidence="2">The sequence shown here is derived from an EMBL/GenBank/DDBJ whole genome shotgun (WGS) entry which is preliminary data.</text>
</comment>
<dbReference type="AlphaFoldDB" id="A0A2S9VFS0"/>
<protein>
    <recommendedName>
        <fullName evidence="4">Porin</fullName>
    </recommendedName>
</protein>
<keyword evidence="3" id="KW-1185">Reference proteome</keyword>
<proteinExistence type="predicted"/>
<dbReference type="RefSeq" id="WP_105933095.1">
    <property type="nucleotide sequence ID" value="NZ_PVNP01000013.1"/>
</dbReference>
<keyword evidence="1" id="KW-0732">Signal</keyword>
<name>A0A2S9VFS0_9ALTE</name>
<organism evidence="2 3">
    <name type="scientific">Alteromonas alba</name>
    <dbReference type="NCBI Taxonomy" id="2079529"/>
    <lineage>
        <taxon>Bacteria</taxon>
        <taxon>Pseudomonadati</taxon>
        <taxon>Pseudomonadota</taxon>
        <taxon>Gammaproteobacteria</taxon>
        <taxon>Alteromonadales</taxon>
        <taxon>Alteromonadaceae</taxon>
        <taxon>Alteromonas/Salinimonas group</taxon>
        <taxon>Alteromonas</taxon>
    </lineage>
</organism>
<feature type="chain" id="PRO_5015410948" description="Porin" evidence="1">
    <location>
        <begin position="26"/>
        <end position="322"/>
    </location>
</feature>
<feature type="signal peptide" evidence="1">
    <location>
        <begin position="1"/>
        <end position="25"/>
    </location>
</feature>
<reference evidence="3" key="1">
    <citation type="journal article" date="2020" name="Int. J. Syst. Evol. Microbiol.">
        <title>Alteromonas alba sp. nov., a marine bacterium isolated from the seawater of the West Pacific Ocean.</title>
        <authorList>
            <person name="Sun C."/>
            <person name="Wu Y.-H."/>
            <person name="Xamxidin M."/>
            <person name="Cheng H."/>
            <person name="Xu X.-W."/>
        </authorList>
    </citation>
    <scope>NUCLEOTIDE SEQUENCE [LARGE SCALE GENOMIC DNA]</scope>
    <source>
        <strain evidence="3">190</strain>
    </source>
</reference>
<sequence>MAYLSTGLTCFIGCLILFFTPPGKAAEPGGEPIDEPVGEPAGFYQQKLDVQVRYDNRSDRSNRSQFRLRFYPQLNLSEQWSLHSFVVTGDDFSSSHNTFGDEDSDQIAVRRLYLRRTHALGKTEFGVIPTYKGRISATGMSKDGWFQGIRHVYEAKPSHKLELVAGAINSTDPNKALSLADDFNLFEFEYSATINEQFSMEFGVERIIEGNYLRSEVRFHQSDQVWFAEFVRRVDDAENKLVLGLDSEFSFGQYPVEMYAYYAYVSADFGQRAELTEDYLGTGHGGSVELSGALAVFDLDWFSRIDMVDSTRRILLGIKRSF</sequence>
<evidence type="ECO:0000313" key="3">
    <source>
        <dbReference type="Proteomes" id="UP000238949"/>
    </source>
</evidence>
<dbReference type="EMBL" id="PVNP01000013">
    <property type="protein sequence ID" value="PRO75289.1"/>
    <property type="molecule type" value="Genomic_DNA"/>
</dbReference>
<dbReference type="Proteomes" id="UP000238949">
    <property type="component" value="Unassembled WGS sequence"/>
</dbReference>
<accession>A0A2S9VFS0</accession>
<evidence type="ECO:0000256" key="1">
    <source>
        <dbReference type="SAM" id="SignalP"/>
    </source>
</evidence>
<gene>
    <name evidence="2" type="ORF">C6Y40_02025</name>
</gene>
<evidence type="ECO:0008006" key="4">
    <source>
        <dbReference type="Google" id="ProtNLM"/>
    </source>
</evidence>